<proteinExistence type="predicted"/>
<dbReference type="Proteomes" id="UP000198882">
    <property type="component" value="Unassembled WGS sequence"/>
</dbReference>
<dbReference type="EMBL" id="FNFE01000006">
    <property type="protein sequence ID" value="SDK68177.1"/>
    <property type="molecule type" value="Genomic_DNA"/>
</dbReference>
<reference evidence="3" key="1">
    <citation type="submission" date="2016-10" db="EMBL/GenBank/DDBJ databases">
        <authorList>
            <person name="Varghese N."/>
            <person name="Submissions S."/>
        </authorList>
    </citation>
    <scope>NUCLEOTIDE SEQUENCE [LARGE SCALE GENOMIC DNA]</scope>
    <source>
        <strain evidence="3">B4,CECT 8067,JCM 17497</strain>
    </source>
</reference>
<organism evidence="2 3">
    <name type="scientific">Natronorubrum texcoconense</name>
    <dbReference type="NCBI Taxonomy" id="1095776"/>
    <lineage>
        <taxon>Archaea</taxon>
        <taxon>Methanobacteriati</taxon>
        <taxon>Methanobacteriota</taxon>
        <taxon>Stenosarchaea group</taxon>
        <taxon>Halobacteria</taxon>
        <taxon>Halobacteriales</taxon>
        <taxon>Natrialbaceae</taxon>
        <taxon>Natronorubrum</taxon>
    </lineage>
</organism>
<dbReference type="Pfam" id="PF04307">
    <property type="entry name" value="YdjM"/>
    <property type="match status" value="1"/>
</dbReference>
<dbReference type="OrthoDB" id="118042at2157"/>
<keyword evidence="1" id="KW-1133">Transmembrane helix</keyword>
<feature type="transmembrane region" description="Helical" evidence="1">
    <location>
        <begin position="139"/>
        <end position="162"/>
    </location>
</feature>
<keyword evidence="1" id="KW-0812">Transmembrane</keyword>
<feature type="transmembrane region" description="Helical" evidence="1">
    <location>
        <begin position="89"/>
        <end position="109"/>
    </location>
</feature>
<name>A0A1G9DWE7_9EURY</name>
<dbReference type="InterPro" id="IPR007404">
    <property type="entry name" value="YdjM-like"/>
</dbReference>
<gene>
    <name evidence="2" type="ORF">SAMN04515672_3653</name>
</gene>
<evidence type="ECO:0000313" key="3">
    <source>
        <dbReference type="Proteomes" id="UP000198882"/>
    </source>
</evidence>
<evidence type="ECO:0000256" key="1">
    <source>
        <dbReference type="SAM" id="Phobius"/>
    </source>
</evidence>
<feature type="transmembrane region" description="Helical" evidence="1">
    <location>
        <begin position="12"/>
        <end position="41"/>
    </location>
</feature>
<feature type="transmembrane region" description="Helical" evidence="1">
    <location>
        <begin position="61"/>
        <end position="82"/>
    </location>
</feature>
<dbReference type="AlphaFoldDB" id="A0A1G9DWE7"/>
<accession>A0A1G9DWE7</accession>
<keyword evidence="3" id="KW-1185">Reference proteome</keyword>
<sequence length="163" mass="16486">MYQLGHYGAALLVYAPLGTVVGLAGYETAAIVGALACVALSTLPDCDHRIPGIEHRGPTHSVGFALFVGVGLAAVTAVLVGAPSPLAEVGFVAFAFVVGSLSIVSHLLADALTPMGIRPFWPVSKRHYTLSVTKAANPIANYVLLGIGAGVGVVATIIVATLG</sequence>
<dbReference type="RefSeq" id="WP_090310296.1">
    <property type="nucleotide sequence ID" value="NZ_FNFE01000006.1"/>
</dbReference>
<protein>
    <submittedName>
        <fullName evidence="2">Inner membrane protein</fullName>
    </submittedName>
</protein>
<evidence type="ECO:0000313" key="2">
    <source>
        <dbReference type="EMBL" id="SDK68177.1"/>
    </source>
</evidence>
<keyword evidence="1" id="KW-0472">Membrane</keyword>